<gene>
    <name evidence="1" type="ORF">D5R40_32855</name>
</gene>
<proteinExistence type="predicted"/>
<dbReference type="AlphaFoldDB" id="A0A3N6P6Q5"/>
<keyword evidence="2" id="KW-1185">Reference proteome</keyword>
<evidence type="ECO:0000313" key="2">
    <source>
        <dbReference type="Proteomes" id="UP000269154"/>
    </source>
</evidence>
<dbReference type="Proteomes" id="UP000269154">
    <property type="component" value="Unassembled WGS sequence"/>
</dbReference>
<accession>A0A3N6P6Q5</accession>
<comment type="caution">
    <text evidence="1">The sequence shown here is derived from an EMBL/GenBank/DDBJ whole genome shotgun (WGS) entry which is preliminary data.</text>
</comment>
<name>A0A3N6P6Q5_9CYAN</name>
<organism evidence="1 2">
    <name type="scientific">Okeania hirsuta</name>
    <dbReference type="NCBI Taxonomy" id="1458930"/>
    <lineage>
        <taxon>Bacteria</taxon>
        <taxon>Bacillati</taxon>
        <taxon>Cyanobacteriota</taxon>
        <taxon>Cyanophyceae</taxon>
        <taxon>Oscillatoriophycideae</taxon>
        <taxon>Oscillatoriales</taxon>
        <taxon>Microcoleaceae</taxon>
        <taxon>Okeania</taxon>
    </lineage>
</organism>
<dbReference type="EMBL" id="RCBY01000466">
    <property type="protein sequence ID" value="RQH18604.1"/>
    <property type="molecule type" value="Genomic_DNA"/>
</dbReference>
<evidence type="ECO:0000313" key="1">
    <source>
        <dbReference type="EMBL" id="RQH18604.1"/>
    </source>
</evidence>
<reference evidence="1 2" key="1">
    <citation type="journal article" date="2018" name="ACS Chem. Biol.">
        <title>Ketoreductase domain dysfunction expands chemodiversity: malyngamide biosynthesis in the cyanobacterium Okeania hirsuta.</title>
        <authorList>
            <person name="Moss N.A."/>
            <person name="Leao T."/>
            <person name="Rankin M."/>
            <person name="McCullough T.M."/>
            <person name="Qu P."/>
            <person name="Korobeynikov A."/>
            <person name="Smith J.L."/>
            <person name="Gerwick L."/>
            <person name="Gerwick W.H."/>
        </authorList>
    </citation>
    <scope>NUCLEOTIDE SEQUENCE [LARGE SCALE GENOMIC DNA]</scope>
    <source>
        <strain evidence="1 2">PAB10Feb10-1</strain>
    </source>
</reference>
<sequence length="88" mass="9848">MIDVEGWYRLRVEYGCGKGNSEWFYVNLNQGAYGQECQCRWRSKYDGLSMTGLIDTETGPASPAFDGVGSSKCYSWTDISRIKSAGNQ</sequence>
<protein>
    <submittedName>
        <fullName evidence="1">Uncharacterized protein</fullName>
    </submittedName>
</protein>